<dbReference type="PROSITE" id="PS51194">
    <property type="entry name" value="HELICASE_CTER"/>
    <property type="match status" value="1"/>
</dbReference>
<dbReference type="EMBL" id="UYRU01084599">
    <property type="protein sequence ID" value="VDN34016.1"/>
    <property type="molecule type" value="Genomic_DNA"/>
</dbReference>
<reference evidence="6 7" key="1">
    <citation type="submission" date="2018-11" db="EMBL/GenBank/DDBJ databases">
        <authorList>
            <consortium name="Pathogen Informatics"/>
        </authorList>
    </citation>
    <scope>NUCLEOTIDE SEQUENCE [LARGE SCALE GENOMIC DNA]</scope>
</reference>
<accession>A0A3P7QT10</accession>
<organism evidence="6 7">
    <name type="scientific">Dibothriocephalus latus</name>
    <name type="common">Fish tapeworm</name>
    <name type="synonym">Diphyllobothrium latum</name>
    <dbReference type="NCBI Taxonomy" id="60516"/>
    <lineage>
        <taxon>Eukaryota</taxon>
        <taxon>Metazoa</taxon>
        <taxon>Spiralia</taxon>
        <taxon>Lophotrochozoa</taxon>
        <taxon>Platyhelminthes</taxon>
        <taxon>Cestoda</taxon>
        <taxon>Eucestoda</taxon>
        <taxon>Diphyllobothriidea</taxon>
        <taxon>Diphyllobothriidae</taxon>
        <taxon>Dibothriocephalus</taxon>
    </lineage>
</organism>
<keyword evidence="1" id="KW-0547">Nucleotide-binding</keyword>
<evidence type="ECO:0000256" key="3">
    <source>
        <dbReference type="ARBA" id="ARBA00022806"/>
    </source>
</evidence>
<name>A0A3P7QT10_DIBLA</name>
<dbReference type="InterPro" id="IPR001650">
    <property type="entry name" value="Helicase_C-like"/>
</dbReference>
<keyword evidence="3" id="KW-0347">Helicase</keyword>
<dbReference type="PANTHER" id="PTHR47959">
    <property type="entry name" value="ATP-DEPENDENT RNA HELICASE RHLE-RELATED"/>
    <property type="match status" value="1"/>
</dbReference>
<dbReference type="Gene3D" id="3.40.50.300">
    <property type="entry name" value="P-loop containing nucleotide triphosphate hydrolases"/>
    <property type="match status" value="1"/>
</dbReference>
<evidence type="ECO:0000256" key="2">
    <source>
        <dbReference type="ARBA" id="ARBA00022801"/>
    </source>
</evidence>
<dbReference type="PANTHER" id="PTHR47959:SF8">
    <property type="entry name" value="RNA HELICASE"/>
    <property type="match status" value="1"/>
</dbReference>
<dbReference type="SUPFAM" id="SSF52540">
    <property type="entry name" value="P-loop containing nucleoside triphosphate hydrolases"/>
    <property type="match status" value="1"/>
</dbReference>
<gene>
    <name evidence="6" type="ORF">DILT_LOCUS16398</name>
</gene>
<dbReference type="SMART" id="SM00490">
    <property type="entry name" value="HELICc"/>
    <property type="match status" value="1"/>
</dbReference>
<evidence type="ECO:0000313" key="7">
    <source>
        <dbReference type="Proteomes" id="UP000281553"/>
    </source>
</evidence>
<dbReference type="GO" id="GO:0016787">
    <property type="term" value="F:hydrolase activity"/>
    <property type="evidence" value="ECO:0007669"/>
    <property type="project" value="UniProtKB-KW"/>
</dbReference>
<dbReference type="CDD" id="cd18787">
    <property type="entry name" value="SF2_C_DEAD"/>
    <property type="match status" value="1"/>
</dbReference>
<dbReference type="InterPro" id="IPR050079">
    <property type="entry name" value="DEAD_box_RNA_helicase"/>
</dbReference>
<evidence type="ECO:0000256" key="1">
    <source>
        <dbReference type="ARBA" id="ARBA00022741"/>
    </source>
</evidence>
<dbReference type="InterPro" id="IPR027417">
    <property type="entry name" value="P-loop_NTPase"/>
</dbReference>
<dbReference type="GO" id="GO:0005524">
    <property type="term" value="F:ATP binding"/>
    <property type="evidence" value="ECO:0007669"/>
    <property type="project" value="UniProtKB-KW"/>
</dbReference>
<dbReference type="GO" id="GO:0003724">
    <property type="term" value="F:RNA helicase activity"/>
    <property type="evidence" value="ECO:0007669"/>
    <property type="project" value="TreeGrafter"/>
</dbReference>
<dbReference type="Pfam" id="PF00271">
    <property type="entry name" value="Helicase_C"/>
    <property type="match status" value="1"/>
</dbReference>
<feature type="domain" description="Helicase C-terminal" evidence="5">
    <location>
        <begin position="1"/>
        <end position="120"/>
    </location>
</feature>
<dbReference type="AlphaFoldDB" id="A0A3P7QT10"/>
<keyword evidence="7" id="KW-1185">Reference proteome</keyword>
<sequence>MLTEFNISCAVVHSGLDPVARTMAVQKFKARRVRCLLVTDVAARGIDIPFLDNVINFHFPGQPKLFIHRVGRVARAGRAGMAISFVDSDELPYLVDLSVFLGRRVQTHLPAVEEQQQQPEGPATWANELLGTFPRDALRICQESIAKRINDNATLVG</sequence>
<evidence type="ECO:0000256" key="4">
    <source>
        <dbReference type="ARBA" id="ARBA00022840"/>
    </source>
</evidence>
<evidence type="ECO:0000313" key="6">
    <source>
        <dbReference type="EMBL" id="VDN34016.1"/>
    </source>
</evidence>
<keyword evidence="4" id="KW-0067">ATP-binding</keyword>
<dbReference type="GO" id="GO:0005829">
    <property type="term" value="C:cytosol"/>
    <property type="evidence" value="ECO:0007669"/>
    <property type="project" value="TreeGrafter"/>
</dbReference>
<dbReference type="Proteomes" id="UP000281553">
    <property type="component" value="Unassembled WGS sequence"/>
</dbReference>
<proteinExistence type="predicted"/>
<keyword evidence="2" id="KW-0378">Hydrolase</keyword>
<dbReference type="OrthoDB" id="10261375at2759"/>
<evidence type="ECO:0000259" key="5">
    <source>
        <dbReference type="PROSITE" id="PS51194"/>
    </source>
</evidence>
<protein>
    <recommendedName>
        <fullName evidence="5">Helicase C-terminal domain-containing protein</fullName>
    </recommendedName>
</protein>